<protein>
    <recommendedName>
        <fullName evidence="3">DUF2997 domain-containing protein</fullName>
    </recommendedName>
</protein>
<dbReference type="EMBL" id="PUHY01000015">
    <property type="protein sequence ID" value="PQO29827.1"/>
    <property type="molecule type" value="Genomic_DNA"/>
</dbReference>
<dbReference type="AlphaFoldDB" id="A0A2S8FCF4"/>
<dbReference type="Proteomes" id="UP000238322">
    <property type="component" value="Unassembled WGS sequence"/>
</dbReference>
<accession>A0A2S8FCF4</accession>
<dbReference type="Pfam" id="PF11211">
    <property type="entry name" value="DUF2997"/>
    <property type="match status" value="1"/>
</dbReference>
<proteinExistence type="predicted"/>
<reference evidence="1 2" key="1">
    <citation type="submission" date="2018-02" db="EMBL/GenBank/DDBJ databases">
        <title>Comparative genomes isolates from brazilian mangrove.</title>
        <authorList>
            <person name="Araujo J.E."/>
            <person name="Taketani R.G."/>
            <person name="Silva M.C.P."/>
            <person name="Loureco M.V."/>
            <person name="Andreote F.D."/>
        </authorList>
    </citation>
    <scope>NUCLEOTIDE SEQUENCE [LARGE SCALE GENOMIC DNA]</scope>
    <source>
        <strain evidence="1 2">Hex-1 MGV</strain>
    </source>
</reference>
<sequence length="64" mass="7127">MKVIEIIILSTGESRLETRGFQGSECREASRALEAALGKKITDIVTAEFHESEVVQPSHLEQKE</sequence>
<dbReference type="InterPro" id="IPR021375">
    <property type="entry name" value="DUF2997"/>
</dbReference>
<comment type="caution">
    <text evidence="1">The sequence shown here is derived from an EMBL/GenBank/DDBJ whole genome shotgun (WGS) entry which is preliminary data.</text>
</comment>
<evidence type="ECO:0000313" key="2">
    <source>
        <dbReference type="Proteomes" id="UP000238322"/>
    </source>
</evidence>
<dbReference type="OrthoDB" id="288620at2"/>
<organism evidence="1 2">
    <name type="scientific">Blastopirellula marina</name>
    <dbReference type="NCBI Taxonomy" id="124"/>
    <lineage>
        <taxon>Bacteria</taxon>
        <taxon>Pseudomonadati</taxon>
        <taxon>Planctomycetota</taxon>
        <taxon>Planctomycetia</taxon>
        <taxon>Pirellulales</taxon>
        <taxon>Pirellulaceae</taxon>
        <taxon>Blastopirellula</taxon>
    </lineage>
</organism>
<name>A0A2S8FCF4_9BACT</name>
<gene>
    <name evidence="1" type="ORF">C5Y83_27680</name>
</gene>
<evidence type="ECO:0000313" key="1">
    <source>
        <dbReference type="EMBL" id="PQO29827.1"/>
    </source>
</evidence>
<evidence type="ECO:0008006" key="3">
    <source>
        <dbReference type="Google" id="ProtNLM"/>
    </source>
</evidence>